<comment type="caution">
    <text evidence="1">The sequence shown here is derived from an EMBL/GenBank/DDBJ whole genome shotgun (WGS) entry which is preliminary data.</text>
</comment>
<dbReference type="AlphaFoldDB" id="A0A8J2EKL6"/>
<reference evidence="1" key="1">
    <citation type="submission" date="2021-04" db="EMBL/GenBank/DDBJ databases">
        <authorList>
            <person name="Chebbi M.A.C M."/>
        </authorList>
    </citation>
    <scope>NUCLEOTIDE SEQUENCE</scope>
</reference>
<dbReference type="Proteomes" id="UP000786811">
    <property type="component" value="Unassembled WGS sequence"/>
</dbReference>
<proteinExistence type="predicted"/>
<dbReference type="EMBL" id="CAJNRD030001116">
    <property type="protein sequence ID" value="CAG5076063.1"/>
    <property type="molecule type" value="Genomic_DNA"/>
</dbReference>
<evidence type="ECO:0000313" key="2">
    <source>
        <dbReference type="Proteomes" id="UP000786811"/>
    </source>
</evidence>
<evidence type="ECO:0000313" key="1">
    <source>
        <dbReference type="EMBL" id="CAG5076063.1"/>
    </source>
</evidence>
<gene>
    <name evidence="1" type="ORF">HICCMSTLAB_LOCUS2044</name>
</gene>
<organism evidence="1 2">
    <name type="scientific">Cotesia congregata</name>
    <name type="common">Parasitoid wasp</name>
    <name type="synonym">Apanteles congregatus</name>
    <dbReference type="NCBI Taxonomy" id="51543"/>
    <lineage>
        <taxon>Eukaryota</taxon>
        <taxon>Metazoa</taxon>
        <taxon>Ecdysozoa</taxon>
        <taxon>Arthropoda</taxon>
        <taxon>Hexapoda</taxon>
        <taxon>Insecta</taxon>
        <taxon>Pterygota</taxon>
        <taxon>Neoptera</taxon>
        <taxon>Endopterygota</taxon>
        <taxon>Hymenoptera</taxon>
        <taxon>Apocrita</taxon>
        <taxon>Ichneumonoidea</taxon>
        <taxon>Braconidae</taxon>
        <taxon>Microgastrinae</taxon>
        <taxon>Cotesia</taxon>
    </lineage>
</organism>
<accession>A0A8J2EKL6</accession>
<sequence length="82" mass="9588">MAEYSLVYGEKDKENSRRAVALEAGYRFDGICRRPLNDILAYEFKRPKKGFAILFADFLTQELIDKVNDANFPNPNWRIGWN</sequence>
<name>A0A8J2EKL6_COTCN</name>
<keyword evidence="2" id="KW-1185">Reference proteome</keyword>
<protein>
    <submittedName>
        <fullName evidence="1">Uncharacterized protein</fullName>
    </submittedName>
</protein>